<dbReference type="Gene3D" id="3.40.50.300">
    <property type="entry name" value="P-loop containing nucleotide triphosphate hydrolases"/>
    <property type="match status" value="1"/>
</dbReference>
<dbReference type="SUPFAM" id="SSF52540">
    <property type="entry name" value="P-loop containing nucleoside triphosphate hydrolases"/>
    <property type="match status" value="1"/>
</dbReference>
<dbReference type="PANTHER" id="PTHR43335">
    <property type="entry name" value="ABC TRANSPORTER, ATP-BINDING PROTEIN"/>
    <property type="match status" value="1"/>
</dbReference>
<dbReference type="RefSeq" id="WP_279252768.1">
    <property type="nucleotide sequence ID" value="NZ_SHNP01000003.1"/>
</dbReference>
<dbReference type="InterPro" id="IPR003593">
    <property type="entry name" value="AAA+_ATPase"/>
</dbReference>
<evidence type="ECO:0000259" key="5">
    <source>
        <dbReference type="PROSITE" id="PS50893"/>
    </source>
</evidence>
<evidence type="ECO:0000256" key="1">
    <source>
        <dbReference type="ARBA" id="ARBA00005417"/>
    </source>
</evidence>
<evidence type="ECO:0000313" key="6">
    <source>
        <dbReference type="EMBL" id="MCX2973941.1"/>
    </source>
</evidence>
<name>A0ABT3SVC3_9GAMM</name>
<accession>A0ABT3SVC3</accession>
<organism evidence="6 7">
    <name type="scientific">Candidatus Seongchinamella marina</name>
    <dbReference type="NCBI Taxonomy" id="2518990"/>
    <lineage>
        <taxon>Bacteria</taxon>
        <taxon>Pseudomonadati</taxon>
        <taxon>Pseudomonadota</taxon>
        <taxon>Gammaproteobacteria</taxon>
        <taxon>Cellvibrionales</taxon>
        <taxon>Halieaceae</taxon>
        <taxon>Seongchinamella</taxon>
    </lineage>
</organism>
<dbReference type="PANTHER" id="PTHR43335:SF4">
    <property type="entry name" value="ABC TRANSPORTER, ATP-BINDING PROTEIN"/>
    <property type="match status" value="1"/>
</dbReference>
<dbReference type="EMBL" id="SHNP01000003">
    <property type="protein sequence ID" value="MCX2973941.1"/>
    <property type="molecule type" value="Genomic_DNA"/>
</dbReference>
<dbReference type="InterPro" id="IPR027417">
    <property type="entry name" value="P-loop_NTPase"/>
</dbReference>
<evidence type="ECO:0000256" key="4">
    <source>
        <dbReference type="ARBA" id="ARBA00022840"/>
    </source>
</evidence>
<keyword evidence="2" id="KW-0813">Transport</keyword>
<evidence type="ECO:0000256" key="2">
    <source>
        <dbReference type="ARBA" id="ARBA00022448"/>
    </source>
</evidence>
<reference evidence="6" key="1">
    <citation type="submission" date="2019-02" db="EMBL/GenBank/DDBJ databases">
        <authorList>
            <person name="Li S.-H."/>
        </authorList>
    </citation>
    <scope>NUCLEOTIDE SEQUENCE</scope>
    <source>
        <strain evidence="6">IMCC8485</strain>
    </source>
</reference>
<dbReference type="Proteomes" id="UP001143307">
    <property type="component" value="Unassembled WGS sequence"/>
</dbReference>
<protein>
    <submittedName>
        <fullName evidence="6">ABC transporter ATP-binding protein</fullName>
    </submittedName>
</protein>
<comment type="similarity">
    <text evidence="1">Belongs to the ABC transporter superfamily.</text>
</comment>
<proteinExistence type="inferred from homology"/>
<keyword evidence="7" id="KW-1185">Reference proteome</keyword>
<gene>
    <name evidence="6" type="ORF">EYC87_10155</name>
</gene>
<dbReference type="PROSITE" id="PS50893">
    <property type="entry name" value="ABC_TRANSPORTER_2"/>
    <property type="match status" value="1"/>
</dbReference>
<dbReference type="InterPro" id="IPR003439">
    <property type="entry name" value="ABC_transporter-like_ATP-bd"/>
</dbReference>
<feature type="domain" description="ABC transporter" evidence="5">
    <location>
        <begin position="2"/>
        <end position="231"/>
    </location>
</feature>
<sequence length="310" mass="34359">MIEVSHLTRQFGRTTAVSNVSFSIQSSEVVGLLGPNGAGKTTIMRMLSGFLEPTTGSVTVNGENLGQNAYSIQRQLGYLPENLPIYPEMMVADYMDYVATIKGIEKAERSRAIREALISTEMTHHALDTIGKLSRGQKQRVGVAQAVLGRPRFLILDEPTNGLDPHQTEQMRSLIGQLSRRATIILSTHIMQEVEAVCDRVLILRNGQLALDQPLENLHSSGHMLLRTDRTGDDLNILLNRLPQLVSVQHSLTEDGICEYHLQLREGADIDTAAGNISQCVLQSGARLYQLENQSRHLDDVFREVIDDGH</sequence>
<dbReference type="Pfam" id="PF00005">
    <property type="entry name" value="ABC_tran"/>
    <property type="match status" value="1"/>
</dbReference>
<dbReference type="CDD" id="cd03230">
    <property type="entry name" value="ABC_DR_subfamily_A"/>
    <property type="match status" value="1"/>
</dbReference>
<comment type="caution">
    <text evidence="6">The sequence shown here is derived from an EMBL/GenBank/DDBJ whole genome shotgun (WGS) entry which is preliminary data.</text>
</comment>
<dbReference type="GO" id="GO:0005524">
    <property type="term" value="F:ATP binding"/>
    <property type="evidence" value="ECO:0007669"/>
    <property type="project" value="UniProtKB-KW"/>
</dbReference>
<keyword evidence="4 6" id="KW-0067">ATP-binding</keyword>
<keyword evidence="3" id="KW-0547">Nucleotide-binding</keyword>
<dbReference type="SMART" id="SM00382">
    <property type="entry name" value="AAA"/>
    <property type="match status" value="1"/>
</dbReference>
<evidence type="ECO:0000256" key="3">
    <source>
        <dbReference type="ARBA" id="ARBA00022741"/>
    </source>
</evidence>
<evidence type="ECO:0000313" key="7">
    <source>
        <dbReference type="Proteomes" id="UP001143307"/>
    </source>
</evidence>